<keyword evidence="2" id="KW-0732">Signal</keyword>
<proteinExistence type="inferred from homology"/>
<evidence type="ECO:0000313" key="3">
    <source>
        <dbReference type="EMBL" id="ANN78007.1"/>
    </source>
</evidence>
<dbReference type="Gene3D" id="3.40.190.150">
    <property type="entry name" value="Bordetella uptake gene, domain 1"/>
    <property type="match status" value="1"/>
</dbReference>
<dbReference type="SUPFAM" id="SSF53850">
    <property type="entry name" value="Periplasmic binding protein-like II"/>
    <property type="match status" value="1"/>
</dbReference>
<evidence type="ECO:0008006" key="5">
    <source>
        <dbReference type="Google" id="ProtNLM"/>
    </source>
</evidence>
<feature type="signal peptide" evidence="2">
    <location>
        <begin position="1"/>
        <end position="22"/>
    </location>
</feature>
<dbReference type="RefSeq" id="WP_066658647.1">
    <property type="nucleotide sequence ID" value="NZ_CBCSCL010000001.1"/>
</dbReference>
<accession>A0A193GDA2</accession>
<gene>
    <name evidence="3" type="ORF">BAU07_13720</name>
</gene>
<keyword evidence="4" id="KW-1185">Reference proteome</keyword>
<dbReference type="KEGG" id="bfz:BAU07_13720"/>
<dbReference type="InterPro" id="IPR042100">
    <property type="entry name" value="Bug_dom1"/>
</dbReference>
<dbReference type="InterPro" id="IPR005064">
    <property type="entry name" value="BUG"/>
</dbReference>
<dbReference type="PIRSF" id="PIRSF017082">
    <property type="entry name" value="YflP"/>
    <property type="match status" value="1"/>
</dbReference>
<evidence type="ECO:0000313" key="4">
    <source>
        <dbReference type="Proteomes" id="UP000091926"/>
    </source>
</evidence>
<dbReference type="AlphaFoldDB" id="A0A193GDA2"/>
<dbReference type="Pfam" id="PF03401">
    <property type="entry name" value="TctC"/>
    <property type="match status" value="1"/>
</dbReference>
<dbReference type="CDD" id="cd07012">
    <property type="entry name" value="PBP2_Bug_TTT"/>
    <property type="match status" value="1"/>
</dbReference>
<evidence type="ECO:0000256" key="2">
    <source>
        <dbReference type="SAM" id="SignalP"/>
    </source>
</evidence>
<dbReference type="PANTHER" id="PTHR42928">
    <property type="entry name" value="TRICARBOXYLATE-BINDING PROTEIN"/>
    <property type="match status" value="1"/>
</dbReference>
<organism evidence="3 4">
    <name type="scientific">Bordetella flabilis</name>
    <dbReference type="NCBI Taxonomy" id="463014"/>
    <lineage>
        <taxon>Bacteria</taxon>
        <taxon>Pseudomonadati</taxon>
        <taxon>Pseudomonadota</taxon>
        <taxon>Betaproteobacteria</taxon>
        <taxon>Burkholderiales</taxon>
        <taxon>Alcaligenaceae</taxon>
        <taxon>Bordetella</taxon>
    </lineage>
</organism>
<dbReference type="Gene3D" id="3.40.190.10">
    <property type="entry name" value="Periplasmic binding protein-like II"/>
    <property type="match status" value="1"/>
</dbReference>
<protein>
    <recommendedName>
        <fullName evidence="5">ABC transporter substrate-binding protein</fullName>
    </recommendedName>
</protein>
<sequence length="321" mass="33492">MTRRRFLAAALLGAASPLWAGAAEPYPARPLKFVVNFPPGGAADTMARILGQKLGEALGQAVVVENHAGAGGAVGMIYASRQAPDGYTFALGTLGSAITQPLISATSYDMSRDFTPVSLIATGPALVVTSGASPYKSLADIVAAARANPGKLNYGSGGIGTFAHLWGAMLNDTAGIKITHVPYKGGGQALNDVLANRLDMIAVDPPAALPHIRSGALRAVAYTGASRNPRFAAIPTVGEVGYQALTGANCWSVWMPARVPAAVIATFQQALARAMNDPALRARFVELGAEPMHTTPEELRQYVATESAKYRRVIQEQGIRA</sequence>
<reference evidence="3 4" key="1">
    <citation type="submission" date="2016-06" db="EMBL/GenBank/DDBJ databases">
        <title>Complete genome sequences of Bordetella bronchialis and Bordetella flabilis.</title>
        <authorList>
            <person name="LiPuma J.J."/>
            <person name="Spilker T."/>
        </authorList>
    </citation>
    <scope>NUCLEOTIDE SEQUENCE [LARGE SCALE GENOMIC DNA]</scope>
    <source>
        <strain evidence="3 4">AU10664</strain>
    </source>
</reference>
<feature type="chain" id="PRO_5008258804" description="ABC transporter substrate-binding protein" evidence="2">
    <location>
        <begin position="23"/>
        <end position="321"/>
    </location>
</feature>
<dbReference type="OrthoDB" id="8678477at2"/>
<dbReference type="Proteomes" id="UP000091926">
    <property type="component" value="Chromosome"/>
</dbReference>
<dbReference type="PANTHER" id="PTHR42928:SF5">
    <property type="entry name" value="BLR1237 PROTEIN"/>
    <property type="match status" value="1"/>
</dbReference>
<dbReference type="STRING" id="463014.BAU07_13720"/>
<dbReference type="EMBL" id="CP016172">
    <property type="protein sequence ID" value="ANN78007.1"/>
    <property type="molecule type" value="Genomic_DNA"/>
</dbReference>
<evidence type="ECO:0000256" key="1">
    <source>
        <dbReference type="ARBA" id="ARBA00006987"/>
    </source>
</evidence>
<comment type="similarity">
    <text evidence="1">Belongs to the UPF0065 (bug) family.</text>
</comment>
<name>A0A193GDA2_9BORD</name>